<evidence type="ECO:0000256" key="2">
    <source>
        <dbReference type="ARBA" id="ARBA00022980"/>
    </source>
</evidence>
<name>A0A662D725_UNCAE</name>
<evidence type="ECO:0000256" key="4">
    <source>
        <dbReference type="ARBA" id="ARBA00071664"/>
    </source>
</evidence>
<organism evidence="8 9">
    <name type="scientific">Aerophobetes bacterium</name>
    <dbReference type="NCBI Taxonomy" id="2030807"/>
    <lineage>
        <taxon>Bacteria</taxon>
        <taxon>Candidatus Aerophobota</taxon>
    </lineage>
</organism>
<feature type="compositionally biased region" description="Basic residues" evidence="7">
    <location>
        <begin position="15"/>
        <end position="46"/>
    </location>
</feature>
<evidence type="ECO:0000313" key="8">
    <source>
        <dbReference type="EMBL" id="RLE08717.1"/>
    </source>
</evidence>
<dbReference type="SUPFAM" id="SSF143034">
    <property type="entry name" value="L35p-like"/>
    <property type="match status" value="1"/>
</dbReference>
<sequence>MPKLKSHRGLMKRLKKTGKGKIKRSRAYAGHLRRKKSSKKKRKIRKSVLLSKEDTKRVKRLIPYI</sequence>
<dbReference type="HAMAP" id="MF_00514">
    <property type="entry name" value="Ribosomal_bL35"/>
    <property type="match status" value="1"/>
</dbReference>
<accession>A0A662D725</accession>
<evidence type="ECO:0000256" key="5">
    <source>
        <dbReference type="HAMAP-Rule" id="MF_00514"/>
    </source>
</evidence>
<keyword evidence="3 5" id="KW-0687">Ribonucleoprotein</keyword>
<evidence type="ECO:0000313" key="9">
    <source>
        <dbReference type="Proteomes" id="UP000277457"/>
    </source>
</evidence>
<dbReference type="AlphaFoldDB" id="A0A662D725"/>
<comment type="similarity">
    <text evidence="1 5 6">Belongs to the bacterial ribosomal protein bL35 family.</text>
</comment>
<evidence type="ECO:0000256" key="6">
    <source>
        <dbReference type="RuleBase" id="RU000568"/>
    </source>
</evidence>
<dbReference type="GO" id="GO:0006412">
    <property type="term" value="P:translation"/>
    <property type="evidence" value="ECO:0007669"/>
    <property type="project" value="UniProtKB-UniRule"/>
</dbReference>
<dbReference type="InterPro" id="IPR021137">
    <property type="entry name" value="Ribosomal_bL35-like"/>
</dbReference>
<dbReference type="PANTHER" id="PTHR33343:SF1">
    <property type="entry name" value="LARGE RIBOSOMAL SUBUNIT PROTEIN BL35M"/>
    <property type="match status" value="1"/>
</dbReference>
<dbReference type="InterPro" id="IPR037229">
    <property type="entry name" value="Ribosomal_bL35_sf"/>
</dbReference>
<dbReference type="NCBIfam" id="TIGR00001">
    <property type="entry name" value="rpmI_bact"/>
    <property type="match status" value="1"/>
</dbReference>
<comment type="caution">
    <text evidence="8">The sequence shown here is derived from an EMBL/GenBank/DDBJ whole genome shotgun (WGS) entry which is preliminary data.</text>
</comment>
<evidence type="ECO:0000256" key="3">
    <source>
        <dbReference type="ARBA" id="ARBA00023274"/>
    </source>
</evidence>
<dbReference type="FunFam" id="4.10.410.60:FF:000001">
    <property type="entry name" value="50S ribosomal protein L35"/>
    <property type="match status" value="1"/>
</dbReference>
<dbReference type="Proteomes" id="UP000277457">
    <property type="component" value="Unassembled WGS sequence"/>
</dbReference>
<reference evidence="8 9" key="1">
    <citation type="submission" date="2018-06" db="EMBL/GenBank/DDBJ databases">
        <title>Extensive metabolic versatility and redundancy in microbially diverse, dynamic hydrothermal sediments.</title>
        <authorList>
            <person name="Dombrowski N."/>
            <person name="Teske A."/>
            <person name="Baker B.J."/>
        </authorList>
    </citation>
    <scope>NUCLEOTIDE SEQUENCE [LARGE SCALE GENOMIC DNA]</scope>
    <source>
        <strain evidence="8">B7_G13</strain>
    </source>
</reference>
<dbReference type="GO" id="GO:0022625">
    <property type="term" value="C:cytosolic large ribosomal subunit"/>
    <property type="evidence" value="ECO:0007669"/>
    <property type="project" value="TreeGrafter"/>
</dbReference>
<dbReference type="PANTHER" id="PTHR33343">
    <property type="entry name" value="54S RIBOSOMAL PROTEIN BL35M"/>
    <property type="match status" value="1"/>
</dbReference>
<dbReference type="EMBL" id="QMPY01000010">
    <property type="protein sequence ID" value="RLE08717.1"/>
    <property type="molecule type" value="Genomic_DNA"/>
</dbReference>
<dbReference type="PRINTS" id="PR00064">
    <property type="entry name" value="RIBOSOMALL35"/>
</dbReference>
<dbReference type="Gene3D" id="4.10.410.60">
    <property type="match status" value="1"/>
</dbReference>
<evidence type="ECO:0000256" key="7">
    <source>
        <dbReference type="SAM" id="MobiDB-lite"/>
    </source>
</evidence>
<feature type="region of interest" description="Disordered" evidence="7">
    <location>
        <begin position="15"/>
        <end position="51"/>
    </location>
</feature>
<evidence type="ECO:0000256" key="1">
    <source>
        <dbReference type="ARBA" id="ARBA00006598"/>
    </source>
</evidence>
<proteinExistence type="inferred from homology"/>
<dbReference type="GO" id="GO:0003735">
    <property type="term" value="F:structural constituent of ribosome"/>
    <property type="evidence" value="ECO:0007669"/>
    <property type="project" value="InterPro"/>
</dbReference>
<protein>
    <recommendedName>
        <fullName evidence="4 5">Large ribosomal subunit protein bL35</fullName>
    </recommendedName>
</protein>
<gene>
    <name evidence="5" type="primary">rpmI</name>
    <name evidence="8" type="ORF">DRZ78_00510</name>
</gene>
<dbReference type="InterPro" id="IPR001706">
    <property type="entry name" value="Ribosomal_bL35"/>
</dbReference>
<dbReference type="Pfam" id="PF01632">
    <property type="entry name" value="Ribosomal_L35p"/>
    <property type="match status" value="1"/>
</dbReference>
<keyword evidence="2 5" id="KW-0689">Ribosomal protein</keyword>